<protein>
    <submittedName>
        <fullName evidence="12">Lysosomal cystine transporter</fullName>
    </submittedName>
</protein>
<dbReference type="PANTHER" id="PTHR13131:SF5">
    <property type="entry name" value="CYSTINOSIN"/>
    <property type="match status" value="1"/>
</dbReference>
<keyword evidence="4 11" id="KW-0812">Transmembrane</keyword>
<keyword evidence="9" id="KW-0458">Lysosome</keyword>
<dbReference type="RefSeq" id="XP_007289788.1">
    <property type="nucleotide sequence ID" value="XM_007289726.1"/>
</dbReference>
<comment type="subcellular location">
    <subcellularLocation>
        <location evidence="1">Lysosome membrane</location>
        <topology evidence="1">Multi-pass membrane protein</topology>
    </subcellularLocation>
</comment>
<keyword evidence="13" id="KW-1185">Reference proteome</keyword>
<dbReference type="HOGENOM" id="CLU_046327_0_1_1"/>
<evidence type="ECO:0000256" key="11">
    <source>
        <dbReference type="SAM" id="Phobius"/>
    </source>
</evidence>
<evidence type="ECO:0000256" key="7">
    <source>
        <dbReference type="ARBA" id="ARBA00022989"/>
    </source>
</evidence>
<evidence type="ECO:0000256" key="5">
    <source>
        <dbReference type="ARBA" id="ARBA00022737"/>
    </source>
</evidence>
<feature type="transmembrane region" description="Helical" evidence="11">
    <location>
        <begin position="196"/>
        <end position="217"/>
    </location>
</feature>
<comment type="similarity">
    <text evidence="2">Belongs to the cystinosin family.</text>
</comment>
<keyword evidence="6" id="KW-0769">Symport</keyword>
<dbReference type="OrthoDB" id="75720at2759"/>
<dbReference type="Proteomes" id="UP000006753">
    <property type="component" value="Unassembled WGS sequence"/>
</dbReference>
<dbReference type="FunCoup" id="K1X4F3">
    <property type="interactions" value="201"/>
</dbReference>
<dbReference type="STRING" id="1072389.K1X4F3"/>
<dbReference type="eggNOG" id="KOG3145">
    <property type="taxonomic scope" value="Eukaryota"/>
</dbReference>
<keyword evidence="3" id="KW-0813">Transport</keyword>
<dbReference type="NCBIfam" id="TIGR00951">
    <property type="entry name" value="2A43"/>
    <property type="match status" value="1"/>
</dbReference>
<gene>
    <name evidence="12" type="ORF">MBM_01899</name>
</gene>
<evidence type="ECO:0000256" key="4">
    <source>
        <dbReference type="ARBA" id="ARBA00022692"/>
    </source>
</evidence>
<organism evidence="12 13">
    <name type="scientific">Marssonina brunnea f. sp. multigermtubi (strain MB_m1)</name>
    <name type="common">Marssonina leaf spot fungus</name>
    <dbReference type="NCBI Taxonomy" id="1072389"/>
    <lineage>
        <taxon>Eukaryota</taxon>
        <taxon>Fungi</taxon>
        <taxon>Dikarya</taxon>
        <taxon>Ascomycota</taxon>
        <taxon>Pezizomycotina</taxon>
        <taxon>Leotiomycetes</taxon>
        <taxon>Helotiales</taxon>
        <taxon>Drepanopezizaceae</taxon>
        <taxon>Drepanopeziza</taxon>
    </lineage>
</organism>
<dbReference type="Pfam" id="PF04193">
    <property type="entry name" value="PQ-loop"/>
    <property type="match status" value="2"/>
</dbReference>
<dbReference type="GO" id="GO:0015184">
    <property type="term" value="F:L-cystine transmembrane transporter activity"/>
    <property type="evidence" value="ECO:0007669"/>
    <property type="project" value="TreeGrafter"/>
</dbReference>
<feature type="transmembrane region" description="Helical" evidence="11">
    <location>
        <begin position="86"/>
        <end position="107"/>
    </location>
</feature>
<evidence type="ECO:0000313" key="12">
    <source>
        <dbReference type="EMBL" id="EKD19947.1"/>
    </source>
</evidence>
<dbReference type="AlphaFoldDB" id="K1X4F3"/>
<keyword evidence="8 11" id="KW-0472">Membrane</keyword>
<evidence type="ECO:0000256" key="10">
    <source>
        <dbReference type="ARBA" id="ARBA00048473"/>
    </source>
</evidence>
<evidence type="ECO:0000256" key="9">
    <source>
        <dbReference type="ARBA" id="ARBA00023228"/>
    </source>
</evidence>
<evidence type="ECO:0000256" key="6">
    <source>
        <dbReference type="ARBA" id="ARBA00022847"/>
    </source>
</evidence>
<feature type="transmembrane region" description="Helical" evidence="11">
    <location>
        <begin position="6"/>
        <end position="26"/>
    </location>
</feature>
<dbReference type="GO" id="GO:0000324">
    <property type="term" value="C:fungal-type vacuole"/>
    <property type="evidence" value="ECO:0007669"/>
    <property type="project" value="TreeGrafter"/>
</dbReference>
<dbReference type="InParanoid" id="K1X4F3"/>
<accession>K1X4F3</accession>
<evidence type="ECO:0000313" key="13">
    <source>
        <dbReference type="Proteomes" id="UP000006753"/>
    </source>
</evidence>
<keyword evidence="5" id="KW-0677">Repeat</keyword>
<sequence>MAASFLSIVSYLFGWIYTLCWSLSFYPQPILNFRRRSTTGTTVDFPTINVLGFIAYLVSNAAFLYSPRIRQEYALRNHGLTPTVQFNDLTFAAHAVVLSTITLSQFVPGLWGFDKRAKRRPGSRPSKPILGICFGSLTGVAIVACLVGSRHEEDVIKGWAWIDVIYAVSYVKLVITLVKYMPQVLTNRNNKSTKGWSIAQILLDFAGGILSILQLGIDSYLQGDWSGITGNPVKLALGNISVFFDIIFIIQHYFLYRKPGKSLEDGEADPLLDGRSED</sequence>
<feature type="transmembrane region" description="Helical" evidence="11">
    <location>
        <begin position="237"/>
        <end position="256"/>
    </location>
</feature>
<dbReference type="GO" id="GO:0015293">
    <property type="term" value="F:symporter activity"/>
    <property type="evidence" value="ECO:0007669"/>
    <property type="project" value="UniProtKB-KW"/>
</dbReference>
<evidence type="ECO:0000256" key="1">
    <source>
        <dbReference type="ARBA" id="ARBA00004155"/>
    </source>
</evidence>
<reference evidence="12 13" key="1">
    <citation type="journal article" date="2012" name="BMC Genomics">
        <title>Sequencing the genome of Marssonina brunnea reveals fungus-poplar co-evolution.</title>
        <authorList>
            <person name="Zhu S."/>
            <person name="Cao Y.-Z."/>
            <person name="Jiang C."/>
            <person name="Tan B.-Y."/>
            <person name="Wang Z."/>
            <person name="Feng S."/>
            <person name="Zhang L."/>
            <person name="Su X.-H."/>
            <person name="Brejova B."/>
            <person name="Vinar T."/>
            <person name="Xu M."/>
            <person name="Wang M.-X."/>
            <person name="Zhang S.-G."/>
            <person name="Huang M.-R."/>
            <person name="Wu R."/>
            <person name="Zhou Y."/>
        </authorList>
    </citation>
    <scope>NUCLEOTIDE SEQUENCE [LARGE SCALE GENOMIC DNA]</scope>
    <source>
        <strain evidence="12 13">MB_m1</strain>
    </source>
</reference>
<comment type="catalytic activity">
    <reaction evidence="10">
        <text>L-cystine(out) + H(+)(out) = L-cystine(in) + H(+)(in)</text>
        <dbReference type="Rhea" id="RHEA:66172"/>
        <dbReference type="ChEBI" id="CHEBI:15378"/>
        <dbReference type="ChEBI" id="CHEBI:35491"/>
    </reaction>
    <physiologicalReaction direction="left-to-right" evidence="10">
        <dbReference type="Rhea" id="RHEA:66173"/>
    </physiologicalReaction>
</comment>
<dbReference type="InterPro" id="IPR006603">
    <property type="entry name" value="PQ-loop_rpt"/>
</dbReference>
<keyword evidence="7 11" id="KW-1133">Transmembrane helix</keyword>
<dbReference type="GeneID" id="18757834"/>
<name>K1X4F3_MARBU</name>
<evidence type="ECO:0000256" key="3">
    <source>
        <dbReference type="ARBA" id="ARBA00022448"/>
    </source>
</evidence>
<evidence type="ECO:0000256" key="2">
    <source>
        <dbReference type="ARBA" id="ARBA00006855"/>
    </source>
</evidence>
<dbReference type="FunFam" id="1.20.1280.290:FF:000016">
    <property type="entry name" value="Cystinosin homolog"/>
    <property type="match status" value="1"/>
</dbReference>
<evidence type="ECO:0000256" key="8">
    <source>
        <dbReference type="ARBA" id="ARBA00023136"/>
    </source>
</evidence>
<feature type="transmembrane region" description="Helical" evidence="11">
    <location>
        <begin position="47"/>
        <end position="66"/>
    </location>
</feature>
<proteinExistence type="inferred from homology"/>
<feature type="transmembrane region" description="Helical" evidence="11">
    <location>
        <begin position="155"/>
        <end position="175"/>
    </location>
</feature>
<dbReference type="PANTHER" id="PTHR13131">
    <property type="entry name" value="CYSTINOSIN"/>
    <property type="match status" value="1"/>
</dbReference>
<dbReference type="InterPro" id="IPR005282">
    <property type="entry name" value="LC_transporter"/>
</dbReference>
<dbReference type="SMART" id="SM00679">
    <property type="entry name" value="CTNS"/>
    <property type="match status" value="2"/>
</dbReference>
<dbReference type="Gene3D" id="1.20.1280.290">
    <property type="match status" value="2"/>
</dbReference>
<feature type="transmembrane region" description="Helical" evidence="11">
    <location>
        <begin position="128"/>
        <end position="149"/>
    </location>
</feature>
<dbReference type="GO" id="GO:0005774">
    <property type="term" value="C:vacuolar membrane"/>
    <property type="evidence" value="ECO:0007669"/>
    <property type="project" value="TreeGrafter"/>
</dbReference>
<dbReference type="EMBL" id="JH921430">
    <property type="protein sequence ID" value="EKD19947.1"/>
    <property type="molecule type" value="Genomic_DNA"/>
</dbReference>
<dbReference type="OMA" id="WIDVIYT"/>
<dbReference type="KEGG" id="mbe:MBM_01899"/>